<comment type="caution">
    <text evidence="3">The sequence shown here is derived from an EMBL/GenBank/DDBJ whole genome shotgun (WGS) entry which is preliminary data.</text>
</comment>
<dbReference type="RefSeq" id="WP_371434815.1">
    <property type="nucleotide sequence ID" value="NZ_JBHSRS010000079.1"/>
</dbReference>
<reference evidence="4" key="1">
    <citation type="journal article" date="2019" name="Int. J. Syst. Evol. Microbiol.">
        <title>The Global Catalogue of Microorganisms (GCM) 10K type strain sequencing project: providing services to taxonomists for standard genome sequencing and annotation.</title>
        <authorList>
            <consortium name="The Broad Institute Genomics Platform"/>
            <consortium name="The Broad Institute Genome Sequencing Center for Infectious Disease"/>
            <person name="Wu L."/>
            <person name="Ma J."/>
        </authorList>
    </citation>
    <scope>NUCLEOTIDE SEQUENCE [LARGE SCALE GENOMIC DNA]</scope>
    <source>
        <strain evidence="4">CCUG 39402</strain>
    </source>
</reference>
<dbReference type="SUPFAM" id="SSF51556">
    <property type="entry name" value="Metallo-dependent hydrolases"/>
    <property type="match status" value="1"/>
</dbReference>
<evidence type="ECO:0000259" key="2">
    <source>
        <dbReference type="Pfam" id="PF04909"/>
    </source>
</evidence>
<evidence type="ECO:0000256" key="1">
    <source>
        <dbReference type="ARBA" id="ARBA00038310"/>
    </source>
</evidence>
<dbReference type="Pfam" id="PF04909">
    <property type="entry name" value="Amidohydro_2"/>
    <property type="match status" value="1"/>
</dbReference>
<dbReference type="Proteomes" id="UP001596270">
    <property type="component" value="Unassembled WGS sequence"/>
</dbReference>
<dbReference type="PANTHER" id="PTHR43569:SF1">
    <property type="entry name" value="BLL3371 PROTEIN"/>
    <property type="match status" value="1"/>
</dbReference>
<organism evidence="3 4">
    <name type="scientific">Polaromonas aquatica</name>
    <dbReference type="NCBI Taxonomy" id="332657"/>
    <lineage>
        <taxon>Bacteria</taxon>
        <taxon>Pseudomonadati</taxon>
        <taxon>Pseudomonadota</taxon>
        <taxon>Betaproteobacteria</taxon>
        <taxon>Burkholderiales</taxon>
        <taxon>Comamonadaceae</taxon>
        <taxon>Polaromonas</taxon>
    </lineage>
</organism>
<protein>
    <submittedName>
        <fullName evidence="3">Amidohydrolase</fullName>
    </submittedName>
</protein>
<feature type="domain" description="Amidohydrolase-related" evidence="2">
    <location>
        <begin position="36"/>
        <end position="349"/>
    </location>
</feature>
<dbReference type="Gene3D" id="3.20.20.140">
    <property type="entry name" value="Metal-dependent hydrolases"/>
    <property type="match status" value="1"/>
</dbReference>
<evidence type="ECO:0000313" key="4">
    <source>
        <dbReference type="Proteomes" id="UP001596270"/>
    </source>
</evidence>
<accession>A0ABW1U0R8</accession>
<dbReference type="InterPro" id="IPR032466">
    <property type="entry name" value="Metal_Hydrolase"/>
</dbReference>
<dbReference type="InterPro" id="IPR052350">
    <property type="entry name" value="Metallo-dep_Lactonases"/>
</dbReference>
<dbReference type="InterPro" id="IPR006680">
    <property type="entry name" value="Amidohydro-rel"/>
</dbReference>
<sequence>MGKPFSGNIVRNTEAITRWLALTPREPALEPELPIIDAHHHLWDVRAAANRYLLDDLLADIAQGHNICATVYVEAHAMYRAFGPVHMKPVGEVEFANGNAAMAASGIYGKCRVAEAIVGHADLMLGGAVQEVLEAQAAVAGGRLRGIRYAAPYDDDSELKRFLARPVPPHRLSDPVFREGFAQLAKFGLSFDAWLYHPQLPDLLALANDFPDTQIVLDHIGTVLGVGPYDGQQAGSLRRWAADMRQLAGCKNVTVKLGGLGMPVVGMDLHERELPPSSQDLATAWRPYMETCLDIFGTERCMFESNFPVDKQSCGYSELWNAFKQLTVSYSDTERTALFSGTAARVYRLLPADSPAGA</sequence>
<dbReference type="PANTHER" id="PTHR43569">
    <property type="entry name" value="AMIDOHYDROLASE"/>
    <property type="match status" value="1"/>
</dbReference>
<dbReference type="EMBL" id="JBHSRS010000079">
    <property type="protein sequence ID" value="MFC6282682.1"/>
    <property type="molecule type" value="Genomic_DNA"/>
</dbReference>
<name>A0ABW1U0R8_9BURK</name>
<keyword evidence="4" id="KW-1185">Reference proteome</keyword>
<proteinExistence type="inferred from homology"/>
<comment type="similarity">
    <text evidence="1">Belongs to the metallo-dependent hydrolases superfamily.</text>
</comment>
<evidence type="ECO:0000313" key="3">
    <source>
        <dbReference type="EMBL" id="MFC6282682.1"/>
    </source>
</evidence>
<gene>
    <name evidence="3" type="ORF">ACFQND_15760</name>
</gene>